<dbReference type="EMBL" id="FRCA01000008">
    <property type="protein sequence ID" value="SHM44310.1"/>
    <property type="molecule type" value="Genomic_DNA"/>
</dbReference>
<keyword evidence="12" id="KW-1185">Reference proteome</keyword>
<proteinExistence type="inferred from homology"/>
<comment type="function">
    <text evidence="7">Catalyzes the reversible isomerization of glucose-6-phosphate to fructose-6-phosphate.</text>
</comment>
<reference evidence="10 11" key="1">
    <citation type="submission" date="2016-11" db="EMBL/GenBank/DDBJ databases">
        <authorList>
            <person name="Jaros S."/>
            <person name="Januszkiewicz K."/>
            <person name="Wedrychowicz H."/>
        </authorList>
    </citation>
    <scope>NUCLEOTIDE SEQUENCE [LARGE SCALE GENOMIC DNA]</scope>
    <source>
        <strain evidence="10 11">DSM 4740</strain>
    </source>
</reference>
<evidence type="ECO:0000256" key="8">
    <source>
        <dbReference type="RuleBase" id="RU000612"/>
    </source>
</evidence>
<organism evidence="10 11">
    <name type="scientific">Halomonas cupida</name>
    <dbReference type="NCBI Taxonomy" id="44933"/>
    <lineage>
        <taxon>Bacteria</taxon>
        <taxon>Pseudomonadati</taxon>
        <taxon>Pseudomonadota</taxon>
        <taxon>Gammaproteobacteria</taxon>
        <taxon>Oceanospirillales</taxon>
        <taxon>Halomonadaceae</taxon>
        <taxon>Halomonas</taxon>
    </lineage>
</organism>
<dbReference type="GO" id="GO:0005829">
    <property type="term" value="C:cytosol"/>
    <property type="evidence" value="ECO:0007669"/>
    <property type="project" value="TreeGrafter"/>
</dbReference>
<gene>
    <name evidence="7" type="primary">pgi</name>
    <name evidence="9" type="synonym">pgi_3</name>
    <name evidence="9" type="ORF">HCU01_21400</name>
    <name evidence="10" type="ORF">SAMN05660971_02984</name>
</gene>
<dbReference type="Pfam" id="PF00342">
    <property type="entry name" value="PGI"/>
    <property type="match status" value="1"/>
</dbReference>
<comment type="pathway">
    <text evidence="7">Carbohydrate biosynthesis; gluconeogenesis.</text>
</comment>
<dbReference type="UniPathway" id="UPA00138"/>
<keyword evidence="7" id="KW-0963">Cytoplasm</keyword>
<dbReference type="Gene3D" id="3.40.50.10490">
    <property type="entry name" value="Glucose-6-phosphate isomerase like protein, domain 1"/>
    <property type="match status" value="2"/>
</dbReference>
<dbReference type="InterPro" id="IPR046348">
    <property type="entry name" value="SIS_dom_sf"/>
</dbReference>
<dbReference type="CDD" id="cd05016">
    <property type="entry name" value="SIS_PGI_2"/>
    <property type="match status" value="1"/>
</dbReference>
<dbReference type="Gene3D" id="1.10.1390.10">
    <property type="match status" value="1"/>
</dbReference>
<dbReference type="EC" id="5.3.1.9" evidence="7"/>
<dbReference type="RefSeq" id="WP_073436012.1">
    <property type="nucleotide sequence ID" value="NZ_BJXU01000079.1"/>
</dbReference>
<comment type="subcellular location">
    <subcellularLocation>
        <location evidence="7">Cytoplasm</location>
    </subcellularLocation>
</comment>
<dbReference type="CDD" id="cd05015">
    <property type="entry name" value="SIS_PGI_1"/>
    <property type="match status" value="1"/>
</dbReference>
<keyword evidence="5 7" id="KW-0413">Isomerase</keyword>
<evidence type="ECO:0000313" key="10">
    <source>
        <dbReference type="EMBL" id="SHM44310.1"/>
    </source>
</evidence>
<evidence type="ECO:0000313" key="11">
    <source>
        <dbReference type="Proteomes" id="UP000184123"/>
    </source>
</evidence>
<dbReference type="STRING" id="44933.SAMN05660971_02984"/>
<evidence type="ECO:0000256" key="4">
    <source>
        <dbReference type="ARBA" id="ARBA00023152"/>
    </source>
</evidence>
<feature type="active site" description="Proton donor" evidence="7">
    <location>
        <position position="363"/>
    </location>
</feature>
<dbReference type="NCBIfam" id="NF001211">
    <property type="entry name" value="PRK00179.1"/>
    <property type="match status" value="1"/>
</dbReference>
<accession>A0A1M7IU95</accession>
<dbReference type="PANTHER" id="PTHR11469:SF1">
    <property type="entry name" value="GLUCOSE-6-PHOSPHATE ISOMERASE"/>
    <property type="match status" value="1"/>
</dbReference>
<evidence type="ECO:0000256" key="3">
    <source>
        <dbReference type="ARBA" id="ARBA00022432"/>
    </source>
</evidence>
<dbReference type="InterPro" id="IPR018189">
    <property type="entry name" value="Phosphoglucose_isomerase_CS"/>
</dbReference>
<dbReference type="GO" id="GO:0006096">
    <property type="term" value="P:glycolytic process"/>
    <property type="evidence" value="ECO:0007669"/>
    <property type="project" value="UniProtKB-UniRule"/>
</dbReference>
<dbReference type="PROSITE" id="PS51463">
    <property type="entry name" value="P_GLUCOSE_ISOMERASE_3"/>
    <property type="match status" value="1"/>
</dbReference>
<sequence length="552" mass="60637">MESLVDAESELAQIQQQLKSQASQLQKVSLSDLLTGDTGEQRLKQLSARFAGWHLDLSKQRWQPETLKVLADWADARGLDEHRQKLFAGAIVNPSERRPALHTVLRWPQEQPAPEGCEKAVAFAQQQRGRMASLVQKVRSGQWRGLLGQPVRDVIHIGVGGSDLGPRLVSDALQETHHQGEVEVHFVSTMDATQLVPLMRKLDPATTLVVLASKSFTTADTQFNLNTALTWLASSLDVSIRAVCERHLIGVSARPEKMTEFGIPEAHQLVFAEGVGGRFSLWSPIGISLAMQIGMPAFNELLAGAHAMDRHFLEAPTTENLPALLALVGAWNCQWLGIPSHAVLPYDGRLECLPDYLQQLEMESNGKSVDINGQGVDHPTCPILWGDVGPNAQHAFYQLLHQGSHTVSADFIAVRRRHRHAAEGLQESLRDQQQLTLANCLAQAQLMALGDDAIPPSLRDHMARGYRGNQPNSLLLVDELTPWSLGALLAMYEHKVFVHSVLWGLNPFDQPGVELGKLLAQGIYRALSNGQTNSSDQVKDPSTDAMISLVTS</sequence>
<feature type="active site" evidence="7">
    <location>
        <position position="394"/>
    </location>
</feature>
<evidence type="ECO:0000256" key="7">
    <source>
        <dbReference type="HAMAP-Rule" id="MF_00473"/>
    </source>
</evidence>
<dbReference type="GO" id="GO:0051156">
    <property type="term" value="P:glucose 6-phosphate metabolic process"/>
    <property type="evidence" value="ECO:0007669"/>
    <property type="project" value="TreeGrafter"/>
</dbReference>
<feature type="active site" evidence="7">
    <location>
        <position position="517"/>
    </location>
</feature>
<dbReference type="SUPFAM" id="SSF53697">
    <property type="entry name" value="SIS domain"/>
    <property type="match status" value="1"/>
</dbReference>
<dbReference type="PROSITE" id="PS00765">
    <property type="entry name" value="P_GLUCOSE_ISOMERASE_1"/>
    <property type="match status" value="1"/>
</dbReference>
<dbReference type="Proteomes" id="UP000184123">
    <property type="component" value="Unassembled WGS sequence"/>
</dbReference>
<comment type="pathway">
    <text evidence="1 7 8">Carbohydrate degradation; glycolysis; D-glyceraldehyde 3-phosphate and glycerone phosphate from D-glucose: step 2/4.</text>
</comment>
<dbReference type="UniPathway" id="UPA00109">
    <property type="reaction ID" value="UER00181"/>
</dbReference>
<dbReference type="PRINTS" id="PR00662">
    <property type="entry name" value="G6PISOMERASE"/>
</dbReference>
<dbReference type="OrthoDB" id="140919at2"/>
<dbReference type="GO" id="GO:0006094">
    <property type="term" value="P:gluconeogenesis"/>
    <property type="evidence" value="ECO:0007669"/>
    <property type="project" value="UniProtKB-UniRule"/>
</dbReference>
<comment type="catalytic activity">
    <reaction evidence="6 7 8">
        <text>alpha-D-glucose 6-phosphate = beta-D-fructose 6-phosphate</text>
        <dbReference type="Rhea" id="RHEA:11816"/>
        <dbReference type="ChEBI" id="CHEBI:57634"/>
        <dbReference type="ChEBI" id="CHEBI:58225"/>
        <dbReference type="EC" id="5.3.1.9"/>
    </reaction>
</comment>
<dbReference type="EMBL" id="BJXU01000079">
    <property type="protein sequence ID" value="GEN24191.1"/>
    <property type="molecule type" value="Genomic_DNA"/>
</dbReference>
<reference evidence="9 12" key="2">
    <citation type="submission" date="2019-07" db="EMBL/GenBank/DDBJ databases">
        <title>Whole genome shotgun sequence of Halomonas cupida NBRC 102219.</title>
        <authorList>
            <person name="Hosoyama A."/>
            <person name="Uohara A."/>
            <person name="Ohji S."/>
            <person name="Ichikawa N."/>
        </authorList>
    </citation>
    <scope>NUCLEOTIDE SEQUENCE [LARGE SCALE GENOMIC DNA]</scope>
    <source>
        <strain evidence="9 12">NBRC 102219</strain>
    </source>
</reference>
<dbReference type="PANTHER" id="PTHR11469">
    <property type="entry name" value="GLUCOSE-6-PHOSPHATE ISOMERASE"/>
    <property type="match status" value="1"/>
</dbReference>
<keyword evidence="3 7" id="KW-0312">Gluconeogenesis</keyword>
<keyword evidence="4 7" id="KW-0324">Glycolysis</keyword>
<evidence type="ECO:0000256" key="6">
    <source>
        <dbReference type="ARBA" id="ARBA00029321"/>
    </source>
</evidence>
<dbReference type="InterPro" id="IPR001672">
    <property type="entry name" value="G6P_Isomerase"/>
</dbReference>
<dbReference type="InterPro" id="IPR023096">
    <property type="entry name" value="G6P_Isomerase_C"/>
</dbReference>
<protein>
    <recommendedName>
        <fullName evidence="7">Glucose-6-phosphate isomerase</fullName>
        <shortName evidence="7">GPI</shortName>
        <ecNumber evidence="7">5.3.1.9</ecNumber>
    </recommendedName>
    <alternativeName>
        <fullName evidence="7">Phosphoglucose isomerase</fullName>
        <shortName evidence="7">PGI</shortName>
    </alternativeName>
    <alternativeName>
        <fullName evidence="7">Phosphohexose isomerase</fullName>
        <shortName evidence="7">PHI</shortName>
    </alternativeName>
</protein>
<dbReference type="AlphaFoldDB" id="A0A1M7IU95"/>
<dbReference type="InterPro" id="IPR035476">
    <property type="entry name" value="SIS_PGI_1"/>
</dbReference>
<comment type="similarity">
    <text evidence="2 7 8">Belongs to the GPI family.</text>
</comment>
<dbReference type="PROSITE" id="PS00174">
    <property type="entry name" value="P_GLUCOSE_ISOMERASE_2"/>
    <property type="match status" value="1"/>
</dbReference>
<name>A0A1M7IU95_9GAMM</name>
<dbReference type="GO" id="GO:0048029">
    <property type="term" value="F:monosaccharide binding"/>
    <property type="evidence" value="ECO:0007669"/>
    <property type="project" value="TreeGrafter"/>
</dbReference>
<evidence type="ECO:0000256" key="2">
    <source>
        <dbReference type="ARBA" id="ARBA00006604"/>
    </source>
</evidence>
<evidence type="ECO:0000313" key="12">
    <source>
        <dbReference type="Proteomes" id="UP000321726"/>
    </source>
</evidence>
<evidence type="ECO:0000256" key="1">
    <source>
        <dbReference type="ARBA" id="ARBA00004926"/>
    </source>
</evidence>
<dbReference type="Proteomes" id="UP000321726">
    <property type="component" value="Unassembled WGS sequence"/>
</dbReference>
<dbReference type="GO" id="GO:0097367">
    <property type="term" value="F:carbohydrate derivative binding"/>
    <property type="evidence" value="ECO:0007669"/>
    <property type="project" value="InterPro"/>
</dbReference>
<evidence type="ECO:0000256" key="5">
    <source>
        <dbReference type="ARBA" id="ARBA00023235"/>
    </source>
</evidence>
<evidence type="ECO:0000313" key="9">
    <source>
        <dbReference type="EMBL" id="GEN24191.1"/>
    </source>
</evidence>
<dbReference type="HAMAP" id="MF_00473">
    <property type="entry name" value="G6P_isomerase"/>
    <property type="match status" value="1"/>
</dbReference>
<dbReference type="InterPro" id="IPR035482">
    <property type="entry name" value="SIS_PGI_2"/>
</dbReference>
<dbReference type="GO" id="GO:0004347">
    <property type="term" value="F:glucose-6-phosphate isomerase activity"/>
    <property type="evidence" value="ECO:0007669"/>
    <property type="project" value="UniProtKB-UniRule"/>
</dbReference>